<dbReference type="EMBL" id="CP017634">
    <property type="protein sequence ID" value="ATW28828.1"/>
    <property type="molecule type" value="Genomic_DNA"/>
</dbReference>
<dbReference type="AlphaFoldDB" id="A0A3G1L2G1"/>
<dbReference type="SUPFAM" id="SSF50475">
    <property type="entry name" value="FMN-binding split barrel"/>
    <property type="match status" value="1"/>
</dbReference>
<evidence type="ECO:0000313" key="3">
    <source>
        <dbReference type="EMBL" id="ATW28828.1"/>
    </source>
</evidence>
<dbReference type="KEGG" id="fwa:DCMF_22500"/>
<name>A0A3G1L2G1_FORW1</name>
<sequence>MGALTELTAEKYPGKAPALLFDDVPGYPGGFRTLYGHFTTLKRVALTLNIPLEEAENKVKLVKAYQDKWTNIKPIPYHFVADGPILENVLTGGDIDCFKFPVPRHHQRDKARFIGTAACVITKDPDRDWYNLGTYRSQVYDAATIGCQITEGKHGRIHRDKYFERGETMKVAIVVGQDPLLYLLSASQVPEGVSEYDYAGAILGEPYPVIKGVYTGFPVPANAEIVIEGDITPGDLLDEGPFGEWMGYYCSAPVKRPCVRVKSIMHRNQPILCCAPQHKPVDETVLLKAVAGSAAIWDALRLAGIPDIKGVWQHEGGMGVRFLVISIQQRYPGHARQVLHVASSCQAGAYNGKWVIVVDEDIDPSNMDQVMWALTTRFDPVDDIDIIKKAWSSGRDPLVQTGNFNNRILCDACIPYHRKLKGDFPVVVEVGAEETARLLEKWKGILF</sequence>
<dbReference type="Pfam" id="PF20696">
    <property type="entry name" value="UbiD_C"/>
    <property type="match status" value="1"/>
</dbReference>
<organism evidence="3 4">
    <name type="scientific">Formimonas warabiya</name>
    <dbReference type="NCBI Taxonomy" id="1761012"/>
    <lineage>
        <taxon>Bacteria</taxon>
        <taxon>Bacillati</taxon>
        <taxon>Bacillota</taxon>
        <taxon>Clostridia</taxon>
        <taxon>Eubacteriales</taxon>
        <taxon>Peptococcaceae</taxon>
        <taxon>Candidatus Formimonas</taxon>
    </lineage>
</organism>
<gene>
    <name evidence="3" type="ORF">DCMF_22500</name>
</gene>
<dbReference type="GO" id="GO:0005737">
    <property type="term" value="C:cytoplasm"/>
    <property type="evidence" value="ECO:0007669"/>
    <property type="project" value="TreeGrafter"/>
</dbReference>
<dbReference type="NCBIfam" id="TIGR00148">
    <property type="entry name" value="UbiD family decarboxylase"/>
    <property type="match status" value="1"/>
</dbReference>
<dbReference type="GO" id="GO:0016831">
    <property type="term" value="F:carboxy-lyase activity"/>
    <property type="evidence" value="ECO:0007669"/>
    <property type="project" value="InterPro"/>
</dbReference>
<proteinExistence type="predicted"/>
<evidence type="ECO:0000259" key="2">
    <source>
        <dbReference type="Pfam" id="PF20696"/>
    </source>
</evidence>
<dbReference type="InterPro" id="IPR049381">
    <property type="entry name" value="UbiD-like_C"/>
</dbReference>
<feature type="domain" description="3-octaprenyl-4-hydroxybenzoate carboxy-lyase-like Rift-related" evidence="1">
    <location>
        <begin position="82"/>
        <end position="275"/>
    </location>
</feature>
<evidence type="ECO:0008006" key="5">
    <source>
        <dbReference type="Google" id="ProtNLM"/>
    </source>
</evidence>
<dbReference type="InterPro" id="IPR048304">
    <property type="entry name" value="UbiD_Rift_dom"/>
</dbReference>
<evidence type="ECO:0000313" key="4">
    <source>
        <dbReference type="Proteomes" id="UP000323521"/>
    </source>
</evidence>
<dbReference type="Pfam" id="PF01977">
    <property type="entry name" value="UbiD"/>
    <property type="match status" value="1"/>
</dbReference>
<evidence type="ECO:0000259" key="1">
    <source>
        <dbReference type="Pfam" id="PF01977"/>
    </source>
</evidence>
<feature type="domain" description="3-octaprenyl-4-hydroxybenzoate carboxy-lyase-like C-terminal" evidence="2">
    <location>
        <begin position="290"/>
        <end position="412"/>
    </location>
</feature>
<reference evidence="3 4" key="1">
    <citation type="submission" date="2016-10" db="EMBL/GenBank/DDBJ databases">
        <title>Complete Genome Sequence of Peptococcaceae strain DCMF.</title>
        <authorList>
            <person name="Edwards R.J."/>
            <person name="Holland S.I."/>
            <person name="Deshpande N.P."/>
            <person name="Wong Y.K."/>
            <person name="Ertan H."/>
            <person name="Manefield M."/>
            <person name="Russell T.L."/>
            <person name="Lee M.J."/>
        </authorList>
    </citation>
    <scope>NUCLEOTIDE SEQUENCE [LARGE SCALE GENOMIC DNA]</scope>
    <source>
        <strain evidence="3 4">DCMF</strain>
    </source>
</reference>
<protein>
    <recommendedName>
        <fullName evidence="5">UbiD family decarboxylase</fullName>
    </recommendedName>
</protein>
<keyword evidence="4" id="KW-1185">Reference proteome</keyword>
<dbReference type="SUPFAM" id="SSF143968">
    <property type="entry name" value="UbiD C-terminal domain-like"/>
    <property type="match status" value="1"/>
</dbReference>
<dbReference type="InterPro" id="IPR002830">
    <property type="entry name" value="UbiD"/>
</dbReference>
<dbReference type="PANTHER" id="PTHR30108:SF17">
    <property type="entry name" value="FERULIC ACID DECARBOXYLASE 1"/>
    <property type="match status" value="1"/>
</dbReference>
<dbReference type="PANTHER" id="PTHR30108">
    <property type="entry name" value="3-OCTAPRENYL-4-HYDROXYBENZOATE CARBOXY-LYASE-RELATED"/>
    <property type="match status" value="1"/>
</dbReference>
<accession>A0A3G1L2G1</accession>
<dbReference type="Gene3D" id="3.40.1670.10">
    <property type="entry name" value="UbiD C-terminal domain-like"/>
    <property type="match status" value="1"/>
</dbReference>
<dbReference type="Proteomes" id="UP000323521">
    <property type="component" value="Chromosome"/>
</dbReference>